<comment type="caution">
    <text evidence="2">The sequence shown here is derived from an EMBL/GenBank/DDBJ whole genome shotgun (WGS) entry which is preliminary data.</text>
</comment>
<proteinExistence type="predicted"/>
<name>A0A2H0LS99_9BACT</name>
<evidence type="ECO:0000313" key="2">
    <source>
        <dbReference type="EMBL" id="PIQ86554.1"/>
    </source>
</evidence>
<keyword evidence="1" id="KW-1133">Transmembrane helix</keyword>
<feature type="transmembrane region" description="Helical" evidence="1">
    <location>
        <begin position="58"/>
        <end position="77"/>
    </location>
</feature>
<keyword evidence="1" id="KW-0472">Membrane</keyword>
<dbReference type="Proteomes" id="UP000230859">
    <property type="component" value="Unassembled WGS sequence"/>
</dbReference>
<organism evidence="2 3">
    <name type="scientific">Candidatus Abzuiibacterium crystallinum</name>
    <dbReference type="NCBI Taxonomy" id="1974748"/>
    <lineage>
        <taxon>Bacteria</taxon>
        <taxon>Pseudomonadati</taxon>
        <taxon>Candidatus Omnitrophota</taxon>
        <taxon>Candidatus Abzuiibacterium</taxon>
    </lineage>
</organism>
<sequence>MKNFTKIEKIIYEGAIRKKSPFYFWLVNGICVVLLVLVPLFLYLAFKLQRTDILDKAVLFLLVAFFVRILLIYQSIIRKLNGA</sequence>
<reference evidence="2 3" key="1">
    <citation type="submission" date="2017-09" db="EMBL/GenBank/DDBJ databases">
        <title>Depth-based differentiation of microbial function through sediment-hosted aquifers and enrichment of novel symbionts in the deep terrestrial subsurface.</title>
        <authorList>
            <person name="Probst A.J."/>
            <person name="Ladd B."/>
            <person name="Jarett J.K."/>
            <person name="Geller-Mcgrath D.E."/>
            <person name="Sieber C.M."/>
            <person name="Emerson J.B."/>
            <person name="Anantharaman K."/>
            <person name="Thomas B.C."/>
            <person name="Malmstrom R."/>
            <person name="Stieglmeier M."/>
            <person name="Klingl A."/>
            <person name="Woyke T."/>
            <person name="Ryan C.M."/>
            <person name="Banfield J.F."/>
        </authorList>
    </citation>
    <scope>NUCLEOTIDE SEQUENCE [LARGE SCALE GENOMIC DNA]</scope>
    <source>
        <strain evidence="2">CG11_big_fil_rev_8_21_14_0_20_45_26</strain>
    </source>
</reference>
<keyword evidence="1" id="KW-0812">Transmembrane</keyword>
<gene>
    <name evidence="2" type="ORF">COV74_04035</name>
</gene>
<dbReference type="EMBL" id="PCVY01000040">
    <property type="protein sequence ID" value="PIQ86554.1"/>
    <property type="molecule type" value="Genomic_DNA"/>
</dbReference>
<protein>
    <submittedName>
        <fullName evidence="2">Uncharacterized protein</fullName>
    </submittedName>
</protein>
<evidence type="ECO:0000313" key="3">
    <source>
        <dbReference type="Proteomes" id="UP000230859"/>
    </source>
</evidence>
<dbReference type="AlphaFoldDB" id="A0A2H0LS99"/>
<accession>A0A2H0LS99</accession>
<feature type="transmembrane region" description="Helical" evidence="1">
    <location>
        <begin position="22"/>
        <end position="46"/>
    </location>
</feature>
<evidence type="ECO:0000256" key="1">
    <source>
        <dbReference type="SAM" id="Phobius"/>
    </source>
</evidence>